<protein>
    <submittedName>
        <fullName evidence="1">Uncharacterized protein</fullName>
    </submittedName>
</protein>
<name>A0AA38G422_TAXCH</name>
<sequence length="59" mass="6424">IGTLSDCQGSAVSGPSLWRMSTVSWGSRSSGGDSHWRRQGLEHRLHSGQATWGMQPSLR</sequence>
<feature type="non-terminal residue" evidence="1">
    <location>
        <position position="1"/>
    </location>
</feature>
<accession>A0AA38G422</accession>
<dbReference type="EMBL" id="JAHRHJ020000005">
    <property type="protein sequence ID" value="KAH9314423.1"/>
    <property type="molecule type" value="Genomic_DNA"/>
</dbReference>
<evidence type="ECO:0000313" key="1">
    <source>
        <dbReference type="EMBL" id="KAH9314423.1"/>
    </source>
</evidence>
<comment type="caution">
    <text evidence="1">The sequence shown here is derived from an EMBL/GenBank/DDBJ whole genome shotgun (WGS) entry which is preliminary data.</text>
</comment>
<organism evidence="1 2">
    <name type="scientific">Taxus chinensis</name>
    <name type="common">Chinese yew</name>
    <name type="synonym">Taxus wallichiana var. chinensis</name>
    <dbReference type="NCBI Taxonomy" id="29808"/>
    <lineage>
        <taxon>Eukaryota</taxon>
        <taxon>Viridiplantae</taxon>
        <taxon>Streptophyta</taxon>
        <taxon>Embryophyta</taxon>
        <taxon>Tracheophyta</taxon>
        <taxon>Spermatophyta</taxon>
        <taxon>Pinopsida</taxon>
        <taxon>Pinidae</taxon>
        <taxon>Conifers II</taxon>
        <taxon>Cupressales</taxon>
        <taxon>Taxaceae</taxon>
        <taxon>Taxus</taxon>
    </lineage>
</organism>
<evidence type="ECO:0000313" key="2">
    <source>
        <dbReference type="Proteomes" id="UP000824469"/>
    </source>
</evidence>
<feature type="non-terminal residue" evidence="1">
    <location>
        <position position="59"/>
    </location>
</feature>
<reference evidence="1 2" key="1">
    <citation type="journal article" date="2021" name="Nat. Plants">
        <title>The Taxus genome provides insights into paclitaxel biosynthesis.</title>
        <authorList>
            <person name="Xiong X."/>
            <person name="Gou J."/>
            <person name="Liao Q."/>
            <person name="Li Y."/>
            <person name="Zhou Q."/>
            <person name="Bi G."/>
            <person name="Li C."/>
            <person name="Du R."/>
            <person name="Wang X."/>
            <person name="Sun T."/>
            <person name="Guo L."/>
            <person name="Liang H."/>
            <person name="Lu P."/>
            <person name="Wu Y."/>
            <person name="Zhang Z."/>
            <person name="Ro D.K."/>
            <person name="Shang Y."/>
            <person name="Huang S."/>
            <person name="Yan J."/>
        </authorList>
    </citation>
    <scope>NUCLEOTIDE SEQUENCE [LARGE SCALE GENOMIC DNA]</scope>
    <source>
        <strain evidence="1">Ta-2019</strain>
    </source>
</reference>
<keyword evidence="2" id="KW-1185">Reference proteome</keyword>
<proteinExistence type="predicted"/>
<dbReference type="Proteomes" id="UP000824469">
    <property type="component" value="Unassembled WGS sequence"/>
</dbReference>
<gene>
    <name evidence="1" type="ORF">KI387_023050</name>
</gene>
<dbReference type="AlphaFoldDB" id="A0AA38G422"/>